<proteinExistence type="predicted"/>
<protein>
    <submittedName>
        <fullName evidence="2">Uncharacterized protein</fullName>
    </submittedName>
</protein>
<dbReference type="WBParaSite" id="ES5_v2.g17789.t1">
    <property type="protein sequence ID" value="ES5_v2.g17789.t1"/>
    <property type="gene ID" value="ES5_v2.g17789"/>
</dbReference>
<dbReference type="Proteomes" id="UP000887579">
    <property type="component" value="Unplaced"/>
</dbReference>
<name>A0AC34FKZ7_9BILA</name>
<reference evidence="2" key="1">
    <citation type="submission" date="2022-11" db="UniProtKB">
        <authorList>
            <consortium name="WormBaseParasite"/>
        </authorList>
    </citation>
    <scope>IDENTIFICATION</scope>
</reference>
<sequence>MAEESSEFYSSSSIGPRTAVGPSRPSGTNMAGNSGGGRRIRIETEIGSKTAMVPPTLSGDATKSFLEAAEKEKKTMQDLNDRLGNYIGRVKELEEQNRSLVSELDNLRSNWGKDTSDVKIKYTVTLSESRKSIDNSARQKAEVDVKVARLRDDLNEYRSRFEEIQQRRSNDQNNISHYTNAIADAKAELEMLQARWKQLTEEEKRLNTDNLRLWEELTKARNDLDEETLARIDFQNQVQTLMEELAFLGRIHEQEVKELQALLEQVKELQALLERAPANTRDFFKNELALAIRDIRNEYEFVAEQGRNDMESFYKLKVTLNERDQTLRRMRDELGALMAELQALLETKQMLDAEIAIYRKMLESEENRVGLRQMVEQVVKTHSLQQQENTDSNRNVRGETQTKTTSQKSSKGNITISECEATGKFIVLANSHSSKEEDISGCKLKQKVEGRGDIVYTIPAGVVLKAKHAVKIYANGQGGHHNPPESLVNEAEKSWGTGANVYTTFINRDGEERATYTQKTIQIGQ</sequence>
<accession>A0AC34FKZ7</accession>
<organism evidence="1 2">
    <name type="scientific">Panagrolaimus sp. ES5</name>
    <dbReference type="NCBI Taxonomy" id="591445"/>
    <lineage>
        <taxon>Eukaryota</taxon>
        <taxon>Metazoa</taxon>
        <taxon>Ecdysozoa</taxon>
        <taxon>Nematoda</taxon>
        <taxon>Chromadorea</taxon>
        <taxon>Rhabditida</taxon>
        <taxon>Tylenchina</taxon>
        <taxon>Panagrolaimomorpha</taxon>
        <taxon>Panagrolaimoidea</taxon>
        <taxon>Panagrolaimidae</taxon>
        <taxon>Panagrolaimus</taxon>
    </lineage>
</organism>
<evidence type="ECO:0000313" key="2">
    <source>
        <dbReference type="WBParaSite" id="ES5_v2.g17789.t1"/>
    </source>
</evidence>
<evidence type="ECO:0000313" key="1">
    <source>
        <dbReference type="Proteomes" id="UP000887579"/>
    </source>
</evidence>